<evidence type="ECO:0000256" key="2">
    <source>
        <dbReference type="ARBA" id="ARBA00022771"/>
    </source>
</evidence>
<evidence type="ECO:0000313" key="8">
    <source>
        <dbReference type="EMBL" id="CAI0396054.1"/>
    </source>
</evidence>
<dbReference type="EMBL" id="CAMGYJ010000003">
    <property type="protein sequence ID" value="CAI0396054.1"/>
    <property type="molecule type" value="Genomic_DNA"/>
</dbReference>
<dbReference type="Proteomes" id="UP001154282">
    <property type="component" value="Unassembled WGS sequence"/>
</dbReference>
<feature type="region of interest" description="Disordered" evidence="6">
    <location>
        <begin position="86"/>
        <end position="114"/>
    </location>
</feature>
<keyword evidence="5" id="KW-0804">Transcription</keyword>
<evidence type="ECO:0000256" key="4">
    <source>
        <dbReference type="ARBA" id="ARBA00023015"/>
    </source>
</evidence>
<comment type="caution">
    <text evidence="8">The sequence shown here is derived from an EMBL/GenBank/DDBJ whole genome shotgun (WGS) entry which is preliminary data.</text>
</comment>
<feature type="region of interest" description="Disordered" evidence="6">
    <location>
        <begin position="260"/>
        <end position="320"/>
    </location>
</feature>
<dbReference type="InterPro" id="IPR013083">
    <property type="entry name" value="Znf_RING/FYVE/PHD"/>
</dbReference>
<proteinExistence type="predicted"/>
<feature type="compositionally biased region" description="Basic residues" evidence="6">
    <location>
        <begin position="151"/>
        <end position="165"/>
    </location>
</feature>
<dbReference type="GO" id="GO:0034244">
    <property type="term" value="P:negative regulation of transcription elongation by RNA polymerase II"/>
    <property type="evidence" value="ECO:0007669"/>
    <property type="project" value="InterPro"/>
</dbReference>
<accession>A0AAV0IH92</accession>
<evidence type="ECO:0000256" key="3">
    <source>
        <dbReference type="ARBA" id="ARBA00022833"/>
    </source>
</evidence>
<evidence type="ECO:0000259" key="7">
    <source>
        <dbReference type="Pfam" id="PF23121"/>
    </source>
</evidence>
<dbReference type="SUPFAM" id="SSF57903">
    <property type="entry name" value="FYVE/PHD zinc finger"/>
    <property type="match status" value="1"/>
</dbReference>
<reference evidence="8" key="1">
    <citation type="submission" date="2022-08" db="EMBL/GenBank/DDBJ databases">
        <authorList>
            <person name="Gutierrez-Valencia J."/>
        </authorList>
    </citation>
    <scope>NUCLEOTIDE SEQUENCE</scope>
</reference>
<evidence type="ECO:0000256" key="5">
    <source>
        <dbReference type="ARBA" id="ARBA00023163"/>
    </source>
</evidence>
<evidence type="ECO:0000256" key="6">
    <source>
        <dbReference type="SAM" id="MobiDB-lite"/>
    </source>
</evidence>
<feature type="region of interest" description="Disordered" evidence="6">
    <location>
        <begin position="617"/>
        <end position="649"/>
    </location>
</feature>
<keyword evidence="1" id="KW-0479">Metal-binding</keyword>
<feature type="domain" description="AIPP2-like SPOC-like" evidence="7">
    <location>
        <begin position="485"/>
        <end position="613"/>
    </location>
</feature>
<keyword evidence="2" id="KW-0863">Zinc-finger</keyword>
<keyword evidence="9" id="KW-1185">Reference proteome</keyword>
<dbReference type="InterPro" id="IPR049914">
    <property type="entry name" value="PHD1-3/5-6"/>
</dbReference>
<dbReference type="InterPro" id="IPR011011">
    <property type="entry name" value="Znf_FYVE_PHD"/>
</dbReference>
<gene>
    <name evidence="8" type="ORF">LITE_LOCUS8958</name>
</gene>
<dbReference type="GO" id="GO:0140566">
    <property type="term" value="F:histone reader activity"/>
    <property type="evidence" value="ECO:0007669"/>
    <property type="project" value="InterPro"/>
</dbReference>
<feature type="compositionally biased region" description="Polar residues" evidence="6">
    <location>
        <begin position="132"/>
        <end position="143"/>
    </location>
</feature>
<dbReference type="GO" id="GO:0008270">
    <property type="term" value="F:zinc ion binding"/>
    <property type="evidence" value="ECO:0007669"/>
    <property type="project" value="UniProtKB-KW"/>
</dbReference>
<dbReference type="PANTHER" id="PTHR33304:SF18">
    <property type="entry name" value="CHROMATIN REGULATOR PHD FAMILY-RELATED"/>
    <property type="match status" value="1"/>
</dbReference>
<dbReference type="InterPro" id="IPR056280">
    <property type="entry name" value="AIPP2-like_SPOC"/>
</dbReference>
<feature type="compositionally biased region" description="Basic residues" evidence="6">
    <location>
        <begin position="292"/>
        <end position="304"/>
    </location>
</feature>
<evidence type="ECO:0000256" key="1">
    <source>
        <dbReference type="ARBA" id="ARBA00022723"/>
    </source>
</evidence>
<feature type="compositionally biased region" description="Basic and acidic residues" evidence="6">
    <location>
        <begin position="627"/>
        <end position="643"/>
    </location>
</feature>
<feature type="compositionally biased region" description="Basic residues" evidence="6">
    <location>
        <begin position="86"/>
        <end position="102"/>
    </location>
</feature>
<keyword evidence="4" id="KW-0805">Transcription regulation</keyword>
<protein>
    <recommendedName>
        <fullName evidence="7">AIPP2-like SPOC-like domain-containing protein</fullName>
    </recommendedName>
</protein>
<name>A0AAV0IH92_9ROSI</name>
<keyword evidence="3" id="KW-0862">Zinc</keyword>
<dbReference type="PANTHER" id="PTHR33304">
    <property type="match status" value="1"/>
</dbReference>
<sequence length="649" mass="73176">MVNVCLQCGDVGFSVALINCHGCDQHLIHRYCLHPFPGFDDIVLWFCEDCQPKFIRLSKSDKYPIVVKGSDYAILEQVPVKKRKRRVKRRLWSKGSKRKSQKKEKAASPSTKVEVQTVDVEPLILKDESRTPVENLQIDSASNGVGEPSKQKKRVKKGKQKQQKKLLKEDAMVEVASPSTKVEVQTVDSKPLIQKDDSRPPVENLPIDSAFHGVGETSKRKKKRVKKAKQKQQKVLIEDAMVEEASPSSKVEVQMVDAEPLIQKDESRTPVENLPIDSAFHGVREPSEREKKRVQKAKQKQQKKILKEDAMVEAASPSTKVEVQTVDVEPLIQKDESRTPVENLPIDSAFHGVGEPSKRRKKRAIKAKEKQQKKILKEDALVEAPLCDIAPLEVSCSTVREQDEEELVVKQAEPLPSRDPQAVLCETPLQILVGEGIETENVLKEDNQNKGDDRNNSPKIQLAVTDASAEQLHDVCALPIKDPSWRGSLSIFERVFGTSTRLVAHLSNLACPRVTEATKALPELLSTDLFPRLDIWPKGFQKCRPSGNSIALYFFHNRECDEKIFDKLVKRMMDQDLGIKSVLEDAELLIFTSKVLPVEYWMFQKKVYLWGVFRGKQPSSSAASGVTDEKSHAQNSRSPDKNQKTRRQG</sequence>
<evidence type="ECO:0000313" key="9">
    <source>
        <dbReference type="Proteomes" id="UP001154282"/>
    </source>
</evidence>
<dbReference type="AlphaFoldDB" id="A0AAV0IH92"/>
<organism evidence="8 9">
    <name type="scientific">Linum tenue</name>
    <dbReference type="NCBI Taxonomy" id="586396"/>
    <lineage>
        <taxon>Eukaryota</taxon>
        <taxon>Viridiplantae</taxon>
        <taxon>Streptophyta</taxon>
        <taxon>Embryophyta</taxon>
        <taxon>Tracheophyta</taxon>
        <taxon>Spermatophyta</taxon>
        <taxon>Magnoliopsida</taxon>
        <taxon>eudicotyledons</taxon>
        <taxon>Gunneridae</taxon>
        <taxon>Pentapetalae</taxon>
        <taxon>rosids</taxon>
        <taxon>fabids</taxon>
        <taxon>Malpighiales</taxon>
        <taxon>Linaceae</taxon>
        <taxon>Linum</taxon>
    </lineage>
</organism>
<feature type="compositionally biased region" description="Basic and acidic residues" evidence="6">
    <location>
        <begin position="282"/>
        <end position="291"/>
    </location>
</feature>
<feature type="region of interest" description="Disordered" evidence="6">
    <location>
        <begin position="132"/>
        <end position="209"/>
    </location>
</feature>
<dbReference type="Gene3D" id="3.30.40.10">
    <property type="entry name" value="Zinc/RING finger domain, C3HC4 (zinc finger)"/>
    <property type="match status" value="1"/>
</dbReference>
<dbReference type="Pfam" id="PF23121">
    <property type="entry name" value="SPOC_AIPP2"/>
    <property type="match status" value="1"/>
</dbReference>
<feature type="compositionally biased region" description="Polar residues" evidence="6">
    <location>
        <begin position="177"/>
        <end position="188"/>
    </location>
</feature>